<reference evidence="7" key="2">
    <citation type="submission" date="2014-06" db="EMBL/GenBank/DDBJ databases">
        <authorList>
            <person name="Genoscope - CEA"/>
        </authorList>
    </citation>
    <scope>NUCLEOTIDE SEQUENCE</scope>
</reference>
<evidence type="ECO:0000259" key="5">
    <source>
        <dbReference type="PROSITE" id="PS50909"/>
    </source>
</evidence>
<dbReference type="Gramene" id="CDY69303">
    <property type="protein sequence ID" value="CDY69303"/>
    <property type="gene ID" value="GSBRNA2T00086550001"/>
</dbReference>
<accession>A0A078JP40</accession>
<dbReference type="AlphaFoldDB" id="A0A078JP40"/>
<dbReference type="GO" id="GO:0035091">
    <property type="term" value="F:phosphatidylinositol binding"/>
    <property type="evidence" value="ECO:0007669"/>
    <property type="project" value="InterPro"/>
</dbReference>
<evidence type="ECO:0000256" key="4">
    <source>
        <dbReference type="SAM" id="MobiDB-lite"/>
    </source>
</evidence>
<keyword evidence="3" id="KW-0472">Membrane</keyword>
<dbReference type="PANTHER" id="PTHR46646:SF9">
    <property type="entry name" value="VHS DOMAIN-CONTAINING PROTEIN"/>
    <property type="match status" value="1"/>
</dbReference>
<feature type="region of interest" description="Disordered" evidence="4">
    <location>
        <begin position="1"/>
        <end position="33"/>
    </location>
</feature>
<dbReference type="GO" id="GO:0043130">
    <property type="term" value="F:ubiquitin binding"/>
    <property type="evidence" value="ECO:0007669"/>
    <property type="project" value="InterPro"/>
</dbReference>
<evidence type="ECO:0000256" key="3">
    <source>
        <dbReference type="ARBA" id="ARBA00023136"/>
    </source>
</evidence>
<dbReference type="InterPro" id="IPR004152">
    <property type="entry name" value="GAT_dom"/>
</dbReference>
<reference evidence="7 8" key="1">
    <citation type="journal article" date="2014" name="Science">
        <title>Plant genetics. Early allopolyploid evolution in the post-Neolithic Brassica napus oilseed genome.</title>
        <authorList>
            <person name="Chalhoub B."/>
            <person name="Denoeud F."/>
            <person name="Liu S."/>
            <person name="Parkin I.A."/>
            <person name="Tang H."/>
            <person name="Wang X."/>
            <person name="Chiquet J."/>
            <person name="Belcram H."/>
            <person name="Tong C."/>
            <person name="Samans B."/>
            <person name="Correa M."/>
            <person name="Da Silva C."/>
            <person name="Just J."/>
            <person name="Falentin C."/>
            <person name="Koh C.S."/>
            <person name="Le Clainche I."/>
            <person name="Bernard M."/>
            <person name="Bento P."/>
            <person name="Noel B."/>
            <person name="Labadie K."/>
            <person name="Alberti A."/>
            <person name="Charles M."/>
            <person name="Arnaud D."/>
            <person name="Guo H."/>
            <person name="Daviaud C."/>
            <person name="Alamery S."/>
            <person name="Jabbari K."/>
            <person name="Zhao M."/>
            <person name="Edger P.P."/>
            <person name="Chelaifa H."/>
            <person name="Tack D."/>
            <person name="Lassalle G."/>
            <person name="Mestiri I."/>
            <person name="Schnel N."/>
            <person name="Le Paslier M.C."/>
            <person name="Fan G."/>
            <person name="Renault V."/>
            <person name="Bayer P.E."/>
            <person name="Golicz A.A."/>
            <person name="Manoli S."/>
            <person name="Lee T.H."/>
            <person name="Thi V.H."/>
            <person name="Chalabi S."/>
            <person name="Hu Q."/>
            <person name="Fan C."/>
            <person name="Tollenaere R."/>
            <person name="Lu Y."/>
            <person name="Battail C."/>
            <person name="Shen J."/>
            <person name="Sidebottom C.H."/>
            <person name="Wang X."/>
            <person name="Canaguier A."/>
            <person name="Chauveau A."/>
            <person name="Berard A."/>
            <person name="Deniot G."/>
            <person name="Guan M."/>
            <person name="Liu Z."/>
            <person name="Sun F."/>
            <person name="Lim Y.P."/>
            <person name="Lyons E."/>
            <person name="Town C.D."/>
            <person name="Bancroft I."/>
            <person name="Wang X."/>
            <person name="Meng J."/>
            <person name="Ma J."/>
            <person name="Pires J.C."/>
            <person name="King G.J."/>
            <person name="Brunel D."/>
            <person name="Delourme R."/>
            <person name="Renard M."/>
            <person name="Aury J.M."/>
            <person name="Adams K.L."/>
            <person name="Batley J."/>
            <person name="Snowdon R.J."/>
            <person name="Tost J."/>
            <person name="Edwards D."/>
            <person name="Zhou Y."/>
            <person name="Hua W."/>
            <person name="Sharpe A.G."/>
            <person name="Paterson A.H."/>
            <person name="Guan C."/>
            <person name="Wincker P."/>
        </authorList>
    </citation>
    <scope>NUCLEOTIDE SEQUENCE [LARGE SCALE GENOMIC DNA]</scope>
    <source>
        <strain evidence="8">cv. Darmor-bzh</strain>
    </source>
</reference>
<dbReference type="Proteomes" id="UP001295469">
    <property type="component" value="Chromosome A06"/>
</dbReference>
<dbReference type="Gene3D" id="1.20.58.160">
    <property type="match status" value="1"/>
</dbReference>
<proteinExistence type="inferred from homology"/>
<evidence type="ECO:0000313" key="6">
    <source>
        <dbReference type="EMBL" id="CAF2090621.1"/>
    </source>
</evidence>
<dbReference type="InterPro" id="IPR044836">
    <property type="entry name" value="TOL_plant"/>
</dbReference>
<dbReference type="EMBL" id="LK039083">
    <property type="protein sequence ID" value="CDY69303.1"/>
    <property type="molecule type" value="Genomic_DNA"/>
</dbReference>
<keyword evidence="8" id="KW-1185">Reference proteome</keyword>
<evidence type="ECO:0000256" key="2">
    <source>
        <dbReference type="ARBA" id="ARBA00007708"/>
    </source>
</evidence>
<comment type="similarity">
    <text evidence="2">Belongs to the TOM1 family.</text>
</comment>
<evidence type="ECO:0000313" key="8">
    <source>
        <dbReference type="Proteomes" id="UP000028999"/>
    </source>
</evidence>
<evidence type="ECO:0000256" key="1">
    <source>
        <dbReference type="ARBA" id="ARBA00004170"/>
    </source>
</evidence>
<feature type="compositionally biased region" description="Basic and acidic residues" evidence="4">
    <location>
        <begin position="136"/>
        <end position="145"/>
    </location>
</feature>
<dbReference type="InterPro" id="IPR038425">
    <property type="entry name" value="GAT_sf"/>
</dbReference>
<gene>
    <name evidence="7" type="primary">BnaA06g39960D</name>
    <name evidence="6" type="ORF">DARMORV10_A06P43380.1</name>
    <name evidence="7" type="ORF">GSBRNA2T00086550001</name>
</gene>
<dbReference type="SUPFAM" id="SSF89009">
    <property type="entry name" value="GAT-like domain"/>
    <property type="match status" value="1"/>
</dbReference>
<dbReference type="GO" id="GO:0043328">
    <property type="term" value="P:protein transport to vacuole involved in ubiquitin-dependent protein catabolic process via the multivesicular body sorting pathway"/>
    <property type="evidence" value="ECO:0007669"/>
    <property type="project" value="InterPro"/>
</dbReference>
<dbReference type="Pfam" id="PF03127">
    <property type="entry name" value="GAT"/>
    <property type="match status" value="1"/>
</dbReference>
<organism evidence="7 8">
    <name type="scientific">Brassica napus</name>
    <name type="common">Rape</name>
    <dbReference type="NCBI Taxonomy" id="3708"/>
    <lineage>
        <taxon>Eukaryota</taxon>
        <taxon>Viridiplantae</taxon>
        <taxon>Streptophyta</taxon>
        <taxon>Embryophyta</taxon>
        <taxon>Tracheophyta</taxon>
        <taxon>Spermatophyta</taxon>
        <taxon>Magnoliopsida</taxon>
        <taxon>eudicotyledons</taxon>
        <taxon>Gunneridae</taxon>
        <taxon>Pentapetalae</taxon>
        <taxon>rosids</taxon>
        <taxon>malvids</taxon>
        <taxon>Brassicales</taxon>
        <taxon>Brassicaceae</taxon>
        <taxon>Brassiceae</taxon>
        <taxon>Brassica</taxon>
    </lineage>
</organism>
<protein>
    <submittedName>
        <fullName evidence="6">(rape) hypothetical protein</fullName>
    </submittedName>
    <submittedName>
        <fullName evidence="7">BnaA06g39960D protein</fullName>
    </submittedName>
</protein>
<dbReference type="PANTHER" id="PTHR46646">
    <property type="entry name" value="TOM1-LIKE PROTEIN 1"/>
    <property type="match status" value="1"/>
</dbReference>
<dbReference type="GO" id="GO:0005737">
    <property type="term" value="C:cytoplasm"/>
    <property type="evidence" value="ECO:0007669"/>
    <property type="project" value="UniProtKB-ARBA"/>
</dbReference>
<dbReference type="Proteomes" id="UP000028999">
    <property type="component" value="Unassembled WGS sequence"/>
</dbReference>
<sequence>MARNEENPMAGAGQSSLESLMQRPVPVPPPGSYPIEITRNSLELLSSMLNTEGKPNHTEDELTVSLMEKCKQSQPLIQMIIESTIDDESVLFEALHLNDELQRVLSSYEKSDETEKKASVVDQESSGPKPTEEEELVKQKDEHPGETPGSSNKTGKEDKQQVKIELGLSSDEDEK</sequence>
<dbReference type="PaxDb" id="3708-A0A078JP40"/>
<feature type="region of interest" description="Disordered" evidence="4">
    <location>
        <begin position="107"/>
        <end position="175"/>
    </location>
</feature>
<dbReference type="EMBL" id="HG994360">
    <property type="protein sequence ID" value="CAF2090621.1"/>
    <property type="molecule type" value="Genomic_DNA"/>
</dbReference>
<dbReference type="STRING" id="3708.A0A078JP40"/>
<evidence type="ECO:0000313" key="7">
    <source>
        <dbReference type="EMBL" id="CDY69303.1"/>
    </source>
</evidence>
<dbReference type="PROSITE" id="PS50909">
    <property type="entry name" value="GAT"/>
    <property type="match status" value="1"/>
</dbReference>
<comment type="subcellular location">
    <subcellularLocation>
        <location evidence="1">Membrane</location>
        <topology evidence="1">Peripheral membrane protein</topology>
    </subcellularLocation>
</comment>
<reference evidence="6" key="3">
    <citation type="submission" date="2021-01" db="EMBL/GenBank/DDBJ databases">
        <authorList>
            <consortium name="Genoscope - CEA"/>
            <person name="William W."/>
        </authorList>
    </citation>
    <scope>NUCLEOTIDE SEQUENCE</scope>
</reference>
<name>A0A078JP40_BRANA</name>
<feature type="domain" description="GAT" evidence="5">
    <location>
        <begin position="25"/>
        <end position="113"/>
    </location>
</feature>
<dbReference type="GO" id="GO:0016020">
    <property type="term" value="C:membrane"/>
    <property type="evidence" value="ECO:0007669"/>
    <property type="project" value="UniProtKB-SubCell"/>
</dbReference>
<feature type="compositionally biased region" description="Basic and acidic residues" evidence="4">
    <location>
        <begin position="109"/>
        <end position="119"/>
    </location>
</feature>